<accession>A0A6P5WID5</accession>
<feature type="transmembrane region" description="Helical" evidence="5">
    <location>
        <begin position="166"/>
        <end position="185"/>
    </location>
</feature>
<dbReference type="AlphaFoldDB" id="A0A6P5WID5"/>
<keyword evidence="5" id="KW-1133">Transmembrane helix</keyword>
<dbReference type="InterPro" id="IPR002068">
    <property type="entry name" value="A-crystallin/Hsp20_dom"/>
</dbReference>
<evidence type="ECO:0000313" key="8">
    <source>
        <dbReference type="RefSeq" id="XP_022715703.1"/>
    </source>
</evidence>
<keyword evidence="7" id="KW-1185">Reference proteome</keyword>
<organism evidence="7 8">
    <name type="scientific">Durio zibethinus</name>
    <name type="common">Durian</name>
    <dbReference type="NCBI Taxonomy" id="66656"/>
    <lineage>
        <taxon>Eukaryota</taxon>
        <taxon>Viridiplantae</taxon>
        <taxon>Streptophyta</taxon>
        <taxon>Embryophyta</taxon>
        <taxon>Tracheophyta</taxon>
        <taxon>Spermatophyta</taxon>
        <taxon>Magnoliopsida</taxon>
        <taxon>eudicotyledons</taxon>
        <taxon>Gunneridae</taxon>
        <taxon>Pentapetalae</taxon>
        <taxon>rosids</taxon>
        <taxon>malvids</taxon>
        <taxon>Malvales</taxon>
        <taxon>Malvaceae</taxon>
        <taxon>Helicteroideae</taxon>
        <taxon>Durio</taxon>
    </lineage>
</organism>
<protein>
    <submittedName>
        <fullName evidence="8">15.4 kDa class V heat shock protein-like</fullName>
    </submittedName>
</protein>
<dbReference type="Proteomes" id="UP000515121">
    <property type="component" value="Unplaced"/>
</dbReference>
<evidence type="ECO:0000256" key="4">
    <source>
        <dbReference type="SAM" id="MobiDB-lite"/>
    </source>
</evidence>
<dbReference type="RefSeq" id="XP_022715703.1">
    <property type="nucleotide sequence ID" value="XM_022859968.1"/>
</dbReference>
<evidence type="ECO:0000256" key="2">
    <source>
        <dbReference type="PROSITE-ProRule" id="PRU00285"/>
    </source>
</evidence>
<dbReference type="OrthoDB" id="1431247at2759"/>
<dbReference type="InterPro" id="IPR008978">
    <property type="entry name" value="HSP20-like_chaperone"/>
</dbReference>
<evidence type="ECO:0000256" key="5">
    <source>
        <dbReference type="SAM" id="Phobius"/>
    </source>
</evidence>
<sequence>MGDIHGTRTAEEFIPHSNWSEDLMGHYLSVHLPGFKNEEVMVALACPGYVTISGERKVNDDRCIYFGQALQLPENLDMNKIGQNFEDEILCLTFPKRVEENNENDNPATEENAQEELINDENQIKHDGHGEAENEEQSKKTDGDHVVSVHKEIRTKGSKLERGINLLKNNMILAVVLAFALGVFVSRRFESNGQ</sequence>
<keyword evidence="5" id="KW-0812">Transmembrane</keyword>
<dbReference type="CDD" id="cd00298">
    <property type="entry name" value="ACD_sHsps_p23-like"/>
    <property type="match status" value="1"/>
</dbReference>
<reference evidence="8" key="1">
    <citation type="submission" date="2025-08" db="UniProtKB">
        <authorList>
            <consortium name="RefSeq"/>
        </authorList>
    </citation>
    <scope>IDENTIFICATION</scope>
    <source>
        <tissue evidence="8">Fruit stalk</tissue>
    </source>
</reference>
<dbReference type="SUPFAM" id="SSF49764">
    <property type="entry name" value="HSP20-like chaperones"/>
    <property type="match status" value="1"/>
</dbReference>
<evidence type="ECO:0000256" key="3">
    <source>
        <dbReference type="RuleBase" id="RU003616"/>
    </source>
</evidence>
<name>A0A6P5WID5_DURZI</name>
<gene>
    <name evidence="8" type="primary">LOC111274933</name>
</gene>
<feature type="domain" description="SHSP" evidence="6">
    <location>
        <begin position="8"/>
        <end position="111"/>
    </location>
</feature>
<keyword evidence="1" id="KW-0346">Stress response</keyword>
<comment type="similarity">
    <text evidence="2 3">Belongs to the small heat shock protein (HSP20) family.</text>
</comment>
<evidence type="ECO:0000313" key="7">
    <source>
        <dbReference type="Proteomes" id="UP000515121"/>
    </source>
</evidence>
<dbReference type="KEGG" id="dzi:111274933"/>
<keyword evidence="5" id="KW-0472">Membrane</keyword>
<dbReference type="InterPro" id="IPR031107">
    <property type="entry name" value="Small_HSP"/>
</dbReference>
<dbReference type="PROSITE" id="PS01031">
    <property type="entry name" value="SHSP"/>
    <property type="match status" value="1"/>
</dbReference>
<dbReference type="Pfam" id="PF00011">
    <property type="entry name" value="HSP20"/>
    <property type="match status" value="1"/>
</dbReference>
<dbReference type="Gene3D" id="2.60.40.790">
    <property type="match status" value="1"/>
</dbReference>
<evidence type="ECO:0000256" key="1">
    <source>
        <dbReference type="ARBA" id="ARBA00023016"/>
    </source>
</evidence>
<dbReference type="PANTHER" id="PTHR11527">
    <property type="entry name" value="HEAT-SHOCK PROTEIN 20 FAMILY MEMBER"/>
    <property type="match status" value="1"/>
</dbReference>
<evidence type="ECO:0000259" key="6">
    <source>
        <dbReference type="PROSITE" id="PS01031"/>
    </source>
</evidence>
<feature type="region of interest" description="Disordered" evidence="4">
    <location>
        <begin position="127"/>
        <end position="149"/>
    </location>
</feature>
<dbReference type="GeneID" id="111274933"/>
<proteinExistence type="inferred from homology"/>